<comment type="caution">
    <text evidence="1">The sequence shown here is derived from an EMBL/GenBank/DDBJ whole genome shotgun (WGS) entry which is preliminary data.</text>
</comment>
<evidence type="ECO:0000313" key="1">
    <source>
        <dbReference type="EMBL" id="NIH98925.1"/>
    </source>
</evidence>
<reference evidence="1 2" key="1">
    <citation type="submission" date="2020-03" db="EMBL/GenBank/DDBJ databases">
        <title>Sequencing the genomes of 1000 actinobacteria strains.</title>
        <authorList>
            <person name="Klenk H.-P."/>
        </authorList>
    </citation>
    <scope>NUCLEOTIDE SEQUENCE [LARGE SCALE GENOMIC DNA]</scope>
    <source>
        <strain evidence="1 2">DSM 44556</strain>
    </source>
</reference>
<accession>A0A7X5U5Y2</accession>
<gene>
    <name evidence="1" type="ORF">FHU31_005949</name>
</gene>
<protein>
    <submittedName>
        <fullName evidence="1">Uncharacterized protein</fullName>
    </submittedName>
</protein>
<keyword evidence="2" id="KW-1185">Reference proteome</keyword>
<dbReference type="EMBL" id="JAANOW010000005">
    <property type="protein sequence ID" value="NIH98925.1"/>
    <property type="molecule type" value="Genomic_DNA"/>
</dbReference>
<dbReference type="AlphaFoldDB" id="A0A7X5U5Y2"/>
<sequence>MGLRPPRTMTLDPDYETLLAEEAYDAAVEVVGNAALIGIRHGQWDLYAAAFQRLQVEARAAIATSHAGGAR</sequence>
<dbReference type="Proteomes" id="UP000547444">
    <property type="component" value="Unassembled WGS sequence"/>
</dbReference>
<organism evidence="1 2">
    <name type="scientific">Mycolicibacterium fluoranthenivorans</name>
    <dbReference type="NCBI Taxonomy" id="258505"/>
    <lineage>
        <taxon>Bacteria</taxon>
        <taxon>Bacillati</taxon>
        <taxon>Actinomycetota</taxon>
        <taxon>Actinomycetes</taxon>
        <taxon>Mycobacteriales</taxon>
        <taxon>Mycobacteriaceae</taxon>
        <taxon>Mycolicibacterium</taxon>
    </lineage>
</organism>
<dbReference type="RefSeq" id="WP_167164631.1">
    <property type="nucleotide sequence ID" value="NZ_JAANOW010000005.1"/>
</dbReference>
<proteinExistence type="predicted"/>
<evidence type="ECO:0000313" key="2">
    <source>
        <dbReference type="Proteomes" id="UP000547444"/>
    </source>
</evidence>
<name>A0A7X5U5Y2_9MYCO</name>